<dbReference type="InterPro" id="IPR024983">
    <property type="entry name" value="CHAT_dom"/>
</dbReference>
<keyword evidence="3" id="KW-1185">Reference proteome</keyword>
<evidence type="ECO:0000313" key="2">
    <source>
        <dbReference type="EMBL" id="KPV47193.1"/>
    </source>
</evidence>
<gene>
    <name evidence="2" type="ORF">SE17_42670</name>
</gene>
<feature type="non-terminal residue" evidence="2">
    <location>
        <position position="1"/>
    </location>
</feature>
<dbReference type="Proteomes" id="UP000050509">
    <property type="component" value="Unassembled WGS sequence"/>
</dbReference>
<evidence type="ECO:0000259" key="1">
    <source>
        <dbReference type="Pfam" id="PF12770"/>
    </source>
</evidence>
<protein>
    <recommendedName>
        <fullName evidence="1">CHAT domain-containing protein</fullName>
    </recommendedName>
</protein>
<feature type="domain" description="CHAT" evidence="1">
    <location>
        <begin position="10"/>
        <end position="151"/>
    </location>
</feature>
<proteinExistence type="predicted"/>
<organism evidence="2 3">
    <name type="scientific">Kouleothrix aurantiaca</name>
    <dbReference type="NCBI Taxonomy" id="186479"/>
    <lineage>
        <taxon>Bacteria</taxon>
        <taxon>Bacillati</taxon>
        <taxon>Chloroflexota</taxon>
        <taxon>Chloroflexia</taxon>
        <taxon>Chloroflexales</taxon>
        <taxon>Roseiflexineae</taxon>
        <taxon>Roseiflexaceae</taxon>
        <taxon>Kouleothrix</taxon>
    </lineage>
</organism>
<sequence>ALLGIPAGELRRYRALHFATHAQLLPKRGLAAHIQLWDAELLLPELAALPLDNALVVLSTCDGASTDTLPGEEHFSLAHALLAAGASGVLASVWPVSNEAALGVVSAFYTAMQQHPDPARALAHAQRTLMHSVGGGEAGLPFGWGGFMFMGR</sequence>
<dbReference type="AlphaFoldDB" id="A0A0P9CNL4"/>
<comment type="caution">
    <text evidence="2">The sequence shown here is derived from an EMBL/GenBank/DDBJ whole genome shotgun (WGS) entry which is preliminary data.</text>
</comment>
<dbReference type="Pfam" id="PF12770">
    <property type="entry name" value="CHAT"/>
    <property type="match status" value="1"/>
</dbReference>
<name>A0A0P9CNL4_9CHLR</name>
<accession>A0A0P9CNL4</accession>
<reference evidence="2 3" key="1">
    <citation type="submission" date="2015-09" db="EMBL/GenBank/DDBJ databases">
        <title>Draft genome sequence of Kouleothrix aurantiaca JCM 19913.</title>
        <authorList>
            <person name="Hemp J."/>
        </authorList>
    </citation>
    <scope>NUCLEOTIDE SEQUENCE [LARGE SCALE GENOMIC DNA]</scope>
    <source>
        <strain evidence="2 3">COM-B</strain>
    </source>
</reference>
<dbReference type="EMBL" id="LJCR01003443">
    <property type="protein sequence ID" value="KPV47193.1"/>
    <property type="molecule type" value="Genomic_DNA"/>
</dbReference>
<evidence type="ECO:0000313" key="3">
    <source>
        <dbReference type="Proteomes" id="UP000050509"/>
    </source>
</evidence>